<dbReference type="InterPro" id="IPR013992">
    <property type="entry name" value="Adenylate_cyclase-assoc_CAP_N"/>
</dbReference>
<reference evidence="8" key="1">
    <citation type="submission" date="2021-02" db="EMBL/GenBank/DDBJ databases">
        <authorList>
            <person name="Nowell W R."/>
        </authorList>
    </citation>
    <scope>NUCLEOTIDE SEQUENCE</scope>
    <source>
        <strain evidence="8">Ploen Becks lab</strain>
    </source>
</reference>
<dbReference type="InterPro" id="IPR006599">
    <property type="entry name" value="CARP_motif"/>
</dbReference>
<keyword evidence="9" id="KW-1185">Reference proteome</keyword>
<dbReference type="GO" id="GO:0019933">
    <property type="term" value="P:cAMP-mediated signaling"/>
    <property type="evidence" value="ECO:0007669"/>
    <property type="project" value="TreeGrafter"/>
</dbReference>
<dbReference type="InterPro" id="IPR001837">
    <property type="entry name" value="Adenylate_cyclase-assoc_CAP"/>
</dbReference>
<evidence type="ECO:0000256" key="3">
    <source>
        <dbReference type="ARBA" id="ARBA00022475"/>
    </source>
</evidence>
<dbReference type="InterPro" id="IPR036223">
    <property type="entry name" value="CAP_C_sf"/>
</dbReference>
<feature type="region of interest" description="Disordered" evidence="6">
    <location>
        <begin position="295"/>
        <end position="327"/>
    </location>
</feature>
<dbReference type="GO" id="GO:0005886">
    <property type="term" value="C:plasma membrane"/>
    <property type="evidence" value="ECO:0007669"/>
    <property type="project" value="UniProtKB-SubCell"/>
</dbReference>
<gene>
    <name evidence="8" type="ORF">OXX778_LOCUS1725</name>
</gene>
<dbReference type="SUPFAM" id="SSF69340">
    <property type="entry name" value="C-terminal domain of adenylylcyclase associated protein"/>
    <property type="match status" value="1"/>
</dbReference>
<evidence type="ECO:0000313" key="9">
    <source>
        <dbReference type="Proteomes" id="UP000663879"/>
    </source>
</evidence>
<dbReference type="GO" id="GO:0005737">
    <property type="term" value="C:cytoplasm"/>
    <property type="evidence" value="ECO:0007669"/>
    <property type="project" value="TreeGrafter"/>
</dbReference>
<dbReference type="InterPro" id="IPR017901">
    <property type="entry name" value="C-CAP_CF_C-like"/>
</dbReference>
<feature type="compositionally biased region" description="Low complexity" evidence="6">
    <location>
        <begin position="381"/>
        <end position="400"/>
    </location>
</feature>
<dbReference type="GO" id="GO:0000902">
    <property type="term" value="P:cell morphogenesis"/>
    <property type="evidence" value="ECO:0007669"/>
    <property type="project" value="TreeGrafter"/>
</dbReference>
<evidence type="ECO:0000259" key="7">
    <source>
        <dbReference type="PROSITE" id="PS51329"/>
    </source>
</evidence>
<proteinExistence type="inferred from homology"/>
<feature type="compositionally biased region" description="Polar residues" evidence="6">
    <location>
        <begin position="1"/>
        <end position="12"/>
    </location>
</feature>
<feature type="region of interest" description="Disordered" evidence="6">
    <location>
        <begin position="360"/>
        <end position="401"/>
    </location>
</feature>
<dbReference type="Pfam" id="PF21938">
    <property type="entry name" value="CAP_N"/>
    <property type="match status" value="1"/>
</dbReference>
<dbReference type="Gene3D" id="1.25.40.330">
    <property type="entry name" value="Adenylate cyclase-associated CAP, N-terminal domain"/>
    <property type="match status" value="1"/>
</dbReference>
<sequence length="561" mass="61975">MSRIYQQPSKQQVNNNPVAPSSPASVSIQKVNLNPTNNASTKIYVNNPSSASLDDKRIESGDSKMSVELIERMEKLVSRMENATSRLENVSTSSNLTNGAKSVSVPVQNGNHDTTEDLPSITAFDDLLNSSFNSFKELSAKVGGDVKTIIDLVEKAFKLERQFLVEAARSTQPSQDAWMKFLQQYSKNIEEVQSFREKNRTSQFFNHLSAISESIGALGWIAVTPAPSPYVKEMSDAAQFYTNRVLKDYKEKDANHVQWVKQWLQVLNDLQAYVKQHHTTGVSWNSTKKSGQFDASKVTLSSSSSPAPVPSAGGPPPPPPPVMSLDDLLADNSKASQGAKTDALFAELSKGSDITKNLKKVSDDQKTHKNPNLRAGSTVPSGTNSLTTSSSSLQSKSTSTIQKPPVFELEDKKWKVEYQTNRYDLVISETDLKQTVYIYQCKECTITVKGKINSIIIDSCTRVGLLFDDVLSTVEFINSKNVQMQVLGRVPTVTIEKTDGCQVYLSKKSLETEIVTSKSSSMNILIPNENDDEFTEHPVPEQFKTKINDSRKLTTTSTESV</sequence>
<evidence type="ECO:0000256" key="4">
    <source>
        <dbReference type="ARBA" id="ARBA00023136"/>
    </source>
</evidence>
<dbReference type="InterPro" id="IPR036222">
    <property type="entry name" value="CAP_N_sf"/>
</dbReference>
<dbReference type="EMBL" id="CAJNOC010000118">
    <property type="protein sequence ID" value="CAF0716676.1"/>
    <property type="molecule type" value="Genomic_DNA"/>
</dbReference>
<feature type="compositionally biased region" description="Polar residues" evidence="6">
    <location>
        <begin position="38"/>
        <end position="52"/>
    </location>
</feature>
<evidence type="ECO:0000313" key="8">
    <source>
        <dbReference type="EMBL" id="CAF0716676.1"/>
    </source>
</evidence>
<keyword evidence="3" id="KW-1003">Cell membrane</keyword>
<evidence type="ECO:0000256" key="2">
    <source>
        <dbReference type="ARBA" id="ARBA00007659"/>
    </source>
</evidence>
<feature type="region of interest" description="Disordered" evidence="6">
    <location>
        <begin position="88"/>
        <end position="116"/>
    </location>
</feature>
<dbReference type="GO" id="GO:0007015">
    <property type="term" value="P:actin filament organization"/>
    <property type="evidence" value="ECO:0007669"/>
    <property type="project" value="TreeGrafter"/>
</dbReference>
<dbReference type="Pfam" id="PF08603">
    <property type="entry name" value="CAP_C"/>
    <property type="match status" value="1"/>
</dbReference>
<feature type="region of interest" description="Disordered" evidence="6">
    <location>
        <begin position="1"/>
        <end position="25"/>
    </location>
</feature>
<feature type="region of interest" description="Disordered" evidence="6">
    <location>
        <begin position="38"/>
        <end position="58"/>
    </location>
</feature>
<organism evidence="8 9">
    <name type="scientific">Brachionus calyciflorus</name>
    <dbReference type="NCBI Taxonomy" id="104777"/>
    <lineage>
        <taxon>Eukaryota</taxon>
        <taxon>Metazoa</taxon>
        <taxon>Spiralia</taxon>
        <taxon>Gnathifera</taxon>
        <taxon>Rotifera</taxon>
        <taxon>Eurotatoria</taxon>
        <taxon>Monogononta</taxon>
        <taxon>Pseudotrocha</taxon>
        <taxon>Ploima</taxon>
        <taxon>Brachionidae</taxon>
        <taxon>Brachionus</taxon>
    </lineage>
</organism>
<protein>
    <recommendedName>
        <fullName evidence="5">Adenylyl cyclase-associated protein</fullName>
    </recommendedName>
</protein>
<evidence type="ECO:0000256" key="6">
    <source>
        <dbReference type="SAM" id="MobiDB-lite"/>
    </source>
</evidence>
<evidence type="ECO:0000256" key="5">
    <source>
        <dbReference type="RuleBase" id="RU000647"/>
    </source>
</evidence>
<feature type="compositionally biased region" description="Pro residues" evidence="6">
    <location>
        <begin position="307"/>
        <end position="322"/>
    </location>
</feature>
<dbReference type="PROSITE" id="PS51329">
    <property type="entry name" value="C_CAP_COFACTOR_C"/>
    <property type="match status" value="1"/>
</dbReference>
<dbReference type="GO" id="GO:0008179">
    <property type="term" value="F:adenylate cyclase binding"/>
    <property type="evidence" value="ECO:0007669"/>
    <property type="project" value="TreeGrafter"/>
</dbReference>
<dbReference type="FunFam" id="1.25.40.330:FF:000001">
    <property type="entry name" value="Adenylyl cyclase-associated protein"/>
    <property type="match status" value="1"/>
</dbReference>
<comment type="caution">
    <text evidence="8">The sequence shown here is derived from an EMBL/GenBank/DDBJ whole genome shotgun (WGS) entry which is preliminary data.</text>
</comment>
<dbReference type="Pfam" id="PF01213">
    <property type="entry name" value="CAP_N-CM"/>
    <property type="match status" value="1"/>
</dbReference>
<dbReference type="InterPro" id="IPR016098">
    <property type="entry name" value="CAP/MinC_C"/>
</dbReference>
<dbReference type="SMART" id="SM00673">
    <property type="entry name" value="CARP"/>
    <property type="match status" value="2"/>
</dbReference>
<dbReference type="Gene3D" id="2.160.20.70">
    <property type="match status" value="1"/>
</dbReference>
<feature type="compositionally biased region" description="Polar residues" evidence="6">
    <location>
        <begin position="88"/>
        <end position="112"/>
    </location>
</feature>
<dbReference type="PANTHER" id="PTHR10652">
    <property type="entry name" value="ADENYLYL CYCLASE-ASSOCIATED PROTEIN"/>
    <property type="match status" value="1"/>
</dbReference>
<dbReference type="Proteomes" id="UP000663879">
    <property type="component" value="Unassembled WGS sequence"/>
</dbReference>
<dbReference type="GO" id="GO:0003779">
    <property type="term" value="F:actin binding"/>
    <property type="evidence" value="ECO:0007669"/>
    <property type="project" value="InterPro"/>
</dbReference>
<dbReference type="FunFam" id="2.160.20.70:FF:000001">
    <property type="entry name" value="Adenylyl cyclase-associated protein"/>
    <property type="match status" value="1"/>
</dbReference>
<dbReference type="InterPro" id="IPR013912">
    <property type="entry name" value="Adenylate_cyclase-assoc_CAP_C"/>
</dbReference>
<name>A0A813M954_9BILA</name>
<feature type="compositionally biased region" description="Low complexity" evidence="6">
    <location>
        <begin position="13"/>
        <end position="25"/>
    </location>
</feature>
<dbReference type="SUPFAM" id="SSF101278">
    <property type="entry name" value="N-terminal domain of adenylylcyclase associated protein, CAP"/>
    <property type="match status" value="1"/>
</dbReference>
<keyword evidence="4" id="KW-0472">Membrane</keyword>
<dbReference type="OrthoDB" id="1601at2759"/>
<dbReference type="AlphaFoldDB" id="A0A813M954"/>
<dbReference type="InterPro" id="IPR053950">
    <property type="entry name" value="CAP_N"/>
</dbReference>
<dbReference type="PANTHER" id="PTHR10652:SF0">
    <property type="entry name" value="ADENYLYL CYCLASE-ASSOCIATED PROTEIN"/>
    <property type="match status" value="1"/>
</dbReference>
<feature type="domain" description="C-CAP/cofactor C-like" evidence="7">
    <location>
        <begin position="404"/>
        <end position="539"/>
    </location>
</feature>
<comment type="similarity">
    <text evidence="2 5">Belongs to the CAP family.</text>
</comment>
<comment type="subcellular location">
    <subcellularLocation>
        <location evidence="1">Cell membrane</location>
        <topology evidence="1">Peripheral membrane protein</topology>
    </subcellularLocation>
</comment>
<accession>A0A813M954</accession>
<evidence type="ECO:0000256" key="1">
    <source>
        <dbReference type="ARBA" id="ARBA00004202"/>
    </source>
</evidence>